<dbReference type="AlphaFoldDB" id="A0A4Y6PLI0"/>
<keyword evidence="4 6" id="KW-1133">Transmembrane helix</keyword>
<dbReference type="OrthoDB" id="9795496at2"/>
<evidence type="ECO:0000256" key="6">
    <source>
        <dbReference type="SAM" id="Phobius"/>
    </source>
</evidence>
<feature type="transmembrane region" description="Helical" evidence="6">
    <location>
        <begin position="133"/>
        <end position="154"/>
    </location>
</feature>
<dbReference type="RefSeq" id="WP_141195685.1">
    <property type="nucleotide sequence ID" value="NZ_CP041186.1"/>
</dbReference>
<evidence type="ECO:0000256" key="1">
    <source>
        <dbReference type="ARBA" id="ARBA00004141"/>
    </source>
</evidence>
<dbReference type="PANTHER" id="PTHR10057:SF0">
    <property type="entry name" value="TRANSLOCATOR PROTEIN"/>
    <property type="match status" value="1"/>
</dbReference>
<protein>
    <submittedName>
        <fullName evidence="7">Tryptophan-rich sensory protein</fullName>
    </submittedName>
</protein>
<organism evidence="7 8">
    <name type="scientific">Persicimonas caeni</name>
    <dbReference type="NCBI Taxonomy" id="2292766"/>
    <lineage>
        <taxon>Bacteria</taxon>
        <taxon>Deltaproteobacteria</taxon>
        <taxon>Bradymonadales</taxon>
        <taxon>Bradymonadaceae</taxon>
        <taxon>Persicimonas</taxon>
    </lineage>
</organism>
<keyword evidence="3 6" id="KW-0812">Transmembrane</keyword>
<dbReference type="InterPro" id="IPR038330">
    <property type="entry name" value="TspO/MBR-related_sf"/>
</dbReference>
<evidence type="ECO:0000313" key="8">
    <source>
        <dbReference type="Proteomes" id="UP000315995"/>
    </source>
</evidence>
<sequence>MSTFLQIAVSVIIAQLAGIIGAFATRSSVGSWYKTLDKPWFTPPNWLFGPAWITLYTLMGVAAWLVWRKGGFSDEGVRVALIAYGVQLVINAAWSPAFFGARSPMAGLVIIAVLWVAIIVTIYLFAQHSKAAAWLLAPYLAWVTYASALNFEIWRLN</sequence>
<comment type="subcellular location">
    <subcellularLocation>
        <location evidence="1">Membrane</location>
        <topology evidence="1">Multi-pass membrane protein</topology>
    </subcellularLocation>
</comment>
<proteinExistence type="inferred from homology"/>
<accession>A0A4Y6PLI0</accession>
<dbReference type="Gene3D" id="1.20.1260.100">
    <property type="entry name" value="TspO/MBR protein"/>
    <property type="match status" value="1"/>
</dbReference>
<keyword evidence="8" id="KW-1185">Reference proteome</keyword>
<evidence type="ECO:0000313" key="7">
    <source>
        <dbReference type="EMBL" id="QDG49186.1"/>
    </source>
</evidence>
<dbReference type="InterPro" id="IPR004307">
    <property type="entry name" value="TspO_MBR"/>
</dbReference>
<feature type="transmembrane region" description="Helical" evidence="6">
    <location>
        <begin position="105"/>
        <end position="126"/>
    </location>
</feature>
<dbReference type="CDD" id="cd15904">
    <property type="entry name" value="TSPO_MBR"/>
    <property type="match status" value="1"/>
</dbReference>
<keyword evidence="5 6" id="KW-0472">Membrane</keyword>
<dbReference type="GO" id="GO:0016020">
    <property type="term" value="C:membrane"/>
    <property type="evidence" value="ECO:0007669"/>
    <property type="project" value="UniProtKB-SubCell"/>
</dbReference>
<dbReference type="FunFam" id="1.20.1260.100:FF:000001">
    <property type="entry name" value="translocator protein 2"/>
    <property type="match status" value="1"/>
</dbReference>
<evidence type="ECO:0000256" key="4">
    <source>
        <dbReference type="ARBA" id="ARBA00022989"/>
    </source>
</evidence>
<reference evidence="7 8" key="1">
    <citation type="submission" date="2019-06" db="EMBL/GenBank/DDBJ databases">
        <title>Persicimonas caeni gen. nov., sp. nov., a predatory bacterium isolated from solar saltern.</title>
        <authorList>
            <person name="Wang S."/>
        </authorList>
    </citation>
    <scope>NUCLEOTIDE SEQUENCE [LARGE SCALE GENOMIC DNA]</scope>
    <source>
        <strain evidence="7 8">YN101</strain>
    </source>
</reference>
<feature type="transmembrane region" description="Helical" evidence="6">
    <location>
        <begin position="46"/>
        <end position="67"/>
    </location>
</feature>
<evidence type="ECO:0000256" key="2">
    <source>
        <dbReference type="ARBA" id="ARBA00007524"/>
    </source>
</evidence>
<feature type="transmembrane region" description="Helical" evidence="6">
    <location>
        <begin position="79"/>
        <end position="99"/>
    </location>
</feature>
<evidence type="ECO:0000256" key="3">
    <source>
        <dbReference type="ARBA" id="ARBA00022692"/>
    </source>
</evidence>
<name>A0A4Y6PLI0_PERCE</name>
<accession>A0A5B8XZ19</accession>
<dbReference type="EMBL" id="CP041186">
    <property type="protein sequence ID" value="QDG49186.1"/>
    <property type="molecule type" value="Genomic_DNA"/>
</dbReference>
<dbReference type="PIRSF" id="PIRSF005859">
    <property type="entry name" value="PBR"/>
    <property type="match status" value="1"/>
</dbReference>
<evidence type="ECO:0000256" key="5">
    <source>
        <dbReference type="ARBA" id="ARBA00023136"/>
    </source>
</evidence>
<gene>
    <name evidence="7" type="ORF">FIV42_00060</name>
</gene>
<dbReference type="Proteomes" id="UP000315995">
    <property type="component" value="Chromosome"/>
</dbReference>
<dbReference type="Pfam" id="PF03073">
    <property type="entry name" value="TspO_MBR"/>
    <property type="match status" value="1"/>
</dbReference>
<comment type="similarity">
    <text evidence="2">Belongs to the TspO/BZRP family.</text>
</comment>
<dbReference type="PANTHER" id="PTHR10057">
    <property type="entry name" value="PERIPHERAL-TYPE BENZODIAZEPINE RECEPTOR"/>
    <property type="match status" value="1"/>
</dbReference>
<dbReference type="GO" id="GO:0033013">
    <property type="term" value="P:tetrapyrrole metabolic process"/>
    <property type="evidence" value="ECO:0007669"/>
    <property type="project" value="UniProtKB-ARBA"/>
</dbReference>